<dbReference type="EMBL" id="FOGS01000002">
    <property type="protein sequence ID" value="SER61227.1"/>
    <property type="molecule type" value="Genomic_DNA"/>
</dbReference>
<sequence>MATDAEHEEVELHRLLHNDPNYNLVRELCNSAKHYRSNMDAKVVRGSNVALTRVGDSLNHTYFVVGGRDVRDYLYPLMRQYQLYFERKGYIL</sequence>
<dbReference type="Proteomes" id="UP000198505">
    <property type="component" value="Unassembled WGS sequence"/>
</dbReference>
<accession>A0A1H9QLE2</accession>
<evidence type="ECO:0000313" key="1">
    <source>
        <dbReference type="EMBL" id="SER61227.1"/>
    </source>
</evidence>
<keyword evidence="2" id="KW-1185">Reference proteome</keyword>
<gene>
    <name evidence="1" type="ORF">SAMN04487958_1021</name>
</gene>
<organism evidence="1 2">
    <name type="scientific">Vreelandella subterranea</name>
    <dbReference type="NCBI Taxonomy" id="416874"/>
    <lineage>
        <taxon>Bacteria</taxon>
        <taxon>Pseudomonadati</taxon>
        <taxon>Pseudomonadota</taxon>
        <taxon>Gammaproteobacteria</taxon>
        <taxon>Oceanospirillales</taxon>
        <taxon>Halomonadaceae</taxon>
        <taxon>Vreelandella</taxon>
    </lineage>
</organism>
<proteinExistence type="predicted"/>
<dbReference type="AlphaFoldDB" id="A0A1H9QLE2"/>
<reference evidence="2" key="1">
    <citation type="submission" date="2016-10" db="EMBL/GenBank/DDBJ databases">
        <authorList>
            <person name="Varghese N."/>
            <person name="Submissions S."/>
        </authorList>
    </citation>
    <scope>NUCLEOTIDE SEQUENCE [LARGE SCALE GENOMIC DNA]</scope>
    <source>
        <strain evidence="2">CGMCC 1.6495</strain>
    </source>
</reference>
<name>A0A1H9QLE2_9GAMM</name>
<evidence type="ECO:0000313" key="2">
    <source>
        <dbReference type="Proteomes" id="UP000198505"/>
    </source>
</evidence>
<protein>
    <submittedName>
        <fullName evidence="1">Uncharacterized protein</fullName>
    </submittedName>
</protein>